<feature type="region of interest" description="Disordered" evidence="1">
    <location>
        <begin position="458"/>
        <end position="482"/>
    </location>
</feature>
<proteinExistence type="predicted"/>
<feature type="compositionally biased region" description="Basic residues" evidence="1">
    <location>
        <begin position="459"/>
        <end position="475"/>
    </location>
</feature>
<gene>
    <name evidence="4" type="ORF">FM101_03915</name>
</gene>
<reference evidence="4 5" key="1">
    <citation type="submission" date="2017-02" db="EMBL/GenBank/DDBJ databases">
        <authorList>
            <person name="Peterson S.W."/>
        </authorList>
    </citation>
    <scope>NUCLEOTIDE SEQUENCE [LARGE SCALE GENOMIC DNA]</scope>
    <source>
        <strain evidence="4 5">B Ar 00.02</strain>
    </source>
</reference>
<evidence type="ECO:0000313" key="4">
    <source>
        <dbReference type="EMBL" id="SJM55236.1"/>
    </source>
</evidence>
<evidence type="ECO:0000256" key="1">
    <source>
        <dbReference type="SAM" id="MobiDB-lite"/>
    </source>
</evidence>
<dbReference type="EMBL" id="FUHW01000018">
    <property type="protein sequence ID" value="SJM55236.1"/>
    <property type="molecule type" value="Genomic_DNA"/>
</dbReference>
<organism evidence="4 5">
    <name type="scientific">Arthrobacter rhombi</name>
    <dbReference type="NCBI Taxonomy" id="71253"/>
    <lineage>
        <taxon>Bacteria</taxon>
        <taxon>Bacillati</taxon>
        <taxon>Actinomycetota</taxon>
        <taxon>Actinomycetes</taxon>
        <taxon>Micrococcales</taxon>
        <taxon>Micrococcaceae</taxon>
        <taxon>Arthrobacter</taxon>
    </lineage>
</organism>
<dbReference type="Proteomes" id="UP000195913">
    <property type="component" value="Unassembled WGS sequence"/>
</dbReference>
<dbReference type="Pfam" id="PF17173">
    <property type="entry name" value="DUF5129"/>
    <property type="match status" value="1"/>
</dbReference>
<keyword evidence="5" id="KW-1185">Reference proteome</keyword>
<evidence type="ECO:0000313" key="5">
    <source>
        <dbReference type="Proteomes" id="UP000195913"/>
    </source>
</evidence>
<feature type="transmembrane region" description="Helical" evidence="2">
    <location>
        <begin position="178"/>
        <end position="199"/>
    </location>
</feature>
<feature type="domain" description="DUF5129" evidence="3">
    <location>
        <begin position="158"/>
        <end position="327"/>
    </location>
</feature>
<dbReference type="RefSeq" id="WP_086995740.1">
    <property type="nucleotide sequence ID" value="NZ_FUHW01000018.1"/>
</dbReference>
<keyword evidence="2" id="KW-1133">Transmembrane helix</keyword>
<dbReference type="InterPro" id="IPR033435">
    <property type="entry name" value="DUF5129"/>
</dbReference>
<feature type="transmembrane region" description="Helical" evidence="2">
    <location>
        <begin position="21"/>
        <end position="43"/>
    </location>
</feature>
<keyword evidence="2" id="KW-0812">Transmembrane</keyword>
<sequence length="838" mass="90126">MSAAVTGRLVRAGDSRPHFGFPWLALVLGVATLIFAGFGWHAVTAESEAQVRIVVEGSPGHGISQSTVDAAHPDPIRSWKPLTFKVTADHLSSDQQHGRTDLGADVVLSTQWKNAEGTPNERRFTGAALRSSDDFDDRFAIGNTYLNNLGLGHGPLAVVAAAETAADVLGDGPIRTPVFWVAGTGLGILLTGTALAFSLRRRRHWERRYRRLATAQRRLARVALDLEALEVTYRTTPERRRPAGYTVAWRTLRDSTLELARTEAGVATAVRDPQTALSTQTGGLVDLFEASARELTTLADALLAAGAVHGNLSRRGAVFERITAPLNDAARELIIRLEAAPANVFSAKTMDDLRGRLRALLEASARSGRGTAGSGVEAWAEAERSLEGIARHIADVLRRYPHGKVRARRRDTEDLSGLRESLGLPGEASLALTVLDEANAVARALLGDVEAYDALSPARRPRGHRGRRGLRRLHPGSHGTPATGRRATIWWLSGTAVALVVSAIAAGLVTGTVLGRPGWELTGTDHLRSLTIDGQAEGITEEGIRRYLEDQFPRPIDVTLAVRDAEQYLQPTPRADSDLGVEVDPARRLEALWRVKGQFPRLLEPVTDELRPDQVIVPVMVFDDGRVAVPGQLTGATALGDGRRLGASNWTFPNLYVSSSGTAEVHVANGLEDLARGLQANGFRDQNVSGALLFWLLTVTLTLGLLTAAQVVRFGGLISARLGRFGRGGAALRRARADLDQLALGLDDSRLNTVAVLGAGAASSSAEADQRLFERALVMAWREAADLAALPLAARLSQHYVDRVTRLQRLVATLGGRDADVHRRTEALMEATRGVGGR</sequence>
<name>A0A1R4FH61_9MICC</name>
<evidence type="ECO:0000259" key="3">
    <source>
        <dbReference type="Pfam" id="PF17173"/>
    </source>
</evidence>
<dbReference type="AlphaFoldDB" id="A0A1R4FH61"/>
<accession>A0A1R4FH61</accession>
<feature type="transmembrane region" description="Helical" evidence="2">
    <location>
        <begin position="489"/>
        <end position="509"/>
    </location>
</feature>
<keyword evidence="2" id="KW-0472">Membrane</keyword>
<protein>
    <recommendedName>
        <fullName evidence="3">DUF5129 domain-containing protein</fullName>
    </recommendedName>
</protein>
<evidence type="ECO:0000256" key="2">
    <source>
        <dbReference type="SAM" id="Phobius"/>
    </source>
</evidence>